<organism evidence="2 3">
    <name type="scientific">Thiomicrorhabdus heinhorstiae</name>
    <dbReference type="NCBI Taxonomy" id="2748010"/>
    <lineage>
        <taxon>Bacteria</taxon>
        <taxon>Pseudomonadati</taxon>
        <taxon>Pseudomonadota</taxon>
        <taxon>Gammaproteobacteria</taxon>
        <taxon>Thiotrichales</taxon>
        <taxon>Piscirickettsiaceae</taxon>
        <taxon>Thiomicrorhabdus</taxon>
    </lineage>
</organism>
<reference evidence="2 3" key="2">
    <citation type="submission" date="2020-11" db="EMBL/GenBank/DDBJ databases">
        <title>Sulfur oxidizing isolate from Hospital Hole Sinkhole.</title>
        <authorList>
            <person name="Scott K.M."/>
        </authorList>
    </citation>
    <scope>NUCLEOTIDE SEQUENCE [LARGE SCALE GENOMIC DNA]</scope>
    <source>
        <strain evidence="2 3">HH1</strain>
    </source>
</reference>
<feature type="signal peptide" evidence="1">
    <location>
        <begin position="1"/>
        <end position="21"/>
    </location>
</feature>
<keyword evidence="1" id="KW-0732">Signal</keyword>
<dbReference type="Proteomes" id="UP001193680">
    <property type="component" value="Unassembled WGS sequence"/>
</dbReference>
<sequence length="393" mass="44524">MKLRNILFTSLLLCISSSPQAHEDLEELSVKGFVSQAYFKSTDNPYATNATLNEGGSFNFRELGLNLNWEVNHELRFATQVLSRQYGNVSNGSPIFDLALIDYSPVHTLNEIAGIRIGRVKTPYGIYNDSRDLPSTRPGVLLPSIYFENLRDLMLSTDGGSLYFEQDNDHGHLAVNVYAGQRDLEDKSLEYKQFYADIPGGDFKKLNKQGLKVEWSPFSLPGLSFAYSMLNWDTDLVFSTPFPLSSQYYTGTVNSTKLKTLHHLLSAQYQLRSLTFTAEWMKADGSLNVKGSSGTGKVNIESEGYFLQAEWTPVPRLTGLLRYEAYKPYKNHSSIDSNAITLAGRWYFNPQWLLTSQYSWHEGIADIPTYEGIDFSNLQESWALFALQLTYQF</sequence>
<comment type="caution">
    <text evidence="2">The sequence shown here is derived from an EMBL/GenBank/DDBJ whole genome shotgun (WGS) entry which is preliminary data.</text>
</comment>
<protein>
    <recommendedName>
        <fullName evidence="4">Porin</fullName>
    </recommendedName>
</protein>
<reference evidence="2 3" key="1">
    <citation type="submission" date="2020-06" db="EMBL/GenBank/DDBJ databases">
        <authorList>
            <person name="Scott K."/>
        </authorList>
    </citation>
    <scope>NUCLEOTIDE SEQUENCE [LARGE SCALE GENOMIC DNA]</scope>
    <source>
        <strain evidence="2 3">HH1</strain>
    </source>
</reference>
<dbReference type="SUPFAM" id="SSF56935">
    <property type="entry name" value="Porins"/>
    <property type="match status" value="1"/>
</dbReference>
<dbReference type="Gene3D" id="2.40.160.10">
    <property type="entry name" value="Porin"/>
    <property type="match status" value="1"/>
</dbReference>
<dbReference type="InterPro" id="IPR023614">
    <property type="entry name" value="Porin_dom_sf"/>
</dbReference>
<name>A0ABS0BX17_9GAMM</name>
<gene>
    <name evidence="2" type="ORF">H8792_004215</name>
</gene>
<dbReference type="EMBL" id="JACBGI020000004">
    <property type="protein sequence ID" value="MBF6057539.1"/>
    <property type="molecule type" value="Genomic_DNA"/>
</dbReference>
<evidence type="ECO:0000256" key="1">
    <source>
        <dbReference type="SAM" id="SignalP"/>
    </source>
</evidence>
<evidence type="ECO:0000313" key="2">
    <source>
        <dbReference type="EMBL" id="MBF6057539.1"/>
    </source>
</evidence>
<evidence type="ECO:0008006" key="4">
    <source>
        <dbReference type="Google" id="ProtNLM"/>
    </source>
</evidence>
<keyword evidence="3" id="KW-1185">Reference proteome</keyword>
<evidence type="ECO:0000313" key="3">
    <source>
        <dbReference type="Proteomes" id="UP001193680"/>
    </source>
</evidence>
<feature type="chain" id="PRO_5046619956" description="Porin" evidence="1">
    <location>
        <begin position="22"/>
        <end position="393"/>
    </location>
</feature>
<accession>A0ABS0BX17</accession>
<proteinExistence type="predicted"/>
<dbReference type="RefSeq" id="WP_185977687.1">
    <property type="nucleotide sequence ID" value="NZ_JACBGI020000004.1"/>
</dbReference>